<dbReference type="Proteomes" id="UP001148018">
    <property type="component" value="Unassembled WGS sequence"/>
</dbReference>
<evidence type="ECO:0000256" key="2">
    <source>
        <dbReference type="SAM" id="MobiDB-lite"/>
    </source>
</evidence>
<dbReference type="InterPro" id="IPR038856">
    <property type="entry name" value="DEDD/DEDD2"/>
</dbReference>
<dbReference type="EMBL" id="JANIIK010000524">
    <property type="protein sequence ID" value="KAJ3583175.1"/>
    <property type="molecule type" value="Genomic_DNA"/>
</dbReference>
<evidence type="ECO:0000259" key="3">
    <source>
        <dbReference type="PROSITE" id="PS50168"/>
    </source>
</evidence>
<dbReference type="Gene3D" id="1.10.533.10">
    <property type="entry name" value="Death Domain, Fas"/>
    <property type="match status" value="1"/>
</dbReference>
<accession>A0A9Q0DA08</accession>
<keyword evidence="5" id="KW-1185">Reference proteome</keyword>
<feature type="compositionally biased region" description="Basic and acidic residues" evidence="2">
    <location>
        <begin position="187"/>
        <end position="198"/>
    </location>
</feature>
<dbReference type="GO" id="GO:0005730">
    <property type="term" value="C:nucleolus"/>
    <property type="evidence" value="ECO:0007669"/>
    <property type="project" value="UniProtKB-SubCell"/>
</dbReference>
<dbReference type="OrthoDB" id="6422954at2759"/>
<sequence length="351" mass="37712">MEVMQRPSQRLSDSFHWEETDCLKYYEMLSLHEVFQIVGSQMTMWDVRVLSFLLDETFCGPHPLDPAAWTVNPGHEDPSDPGGAPSDPGGAPSDPGGAPDGAPSNPGMDPGGAPSPALLRAWRRSKPQGDQSAKASQSPQSGLGLLLVLERRGYLSEGNLEPLLRLLRFLTRHDLLPLVSRRKRKTVSPDRTKNHSAAEHQAMGGRDASQPPVLSVSTSSGPQRPADPVLRRRKRGHCWTGRTKSSGGRSGAFRTSLSGAFRTSLSLSLQDVSLSGAFRTSLSLSLQDVSLSGAFRTSLSLSLQDVSLSGAFRTSLSLSLQDVSLSGAFRTSLSLSLQDVSLSEPSGRLSL</sequence>
<evidence type="ECO:0000313" key="5">
    <source>
        <dbReference type="Proteomes" id="UP001148018"/>
    </source>
</evidence>
<feature type="domain" description="DED" evidence="3">
    <location>
        <begin position="127"/>
        <end position="181"/>
    </location>
</feature>
<dbReference type="PROSITE" id="PS50168">
    <property type="entry name" value="DED"/>
    <property type="match status" value="1"/>
</dbReference>
<dbReference type="GO" id="GO:0003677">
    <property type="term" value="F:DNA binding"/>
    <property type="evidence" value="ECO:0007669"/>
    <property type="project" value="TreeGrafter"/>
</dbReference>
<dbReference type="InterPro" id="IPR001875">
    <property type="entry name" value="DED_dom"/>
</dbReference>
<dbReference type="PANTHER" id="PTHR15205">
    <property type="entry name" value="DEATH EFFECTOR DOMAIN-CONTAINING PROTEIN"/>
    <property type="match status" value="1"/>
</dbReference>
<dbReference type="GO" id="GO:0008625">
    <property type="term" value="P:extrinsic apoptotic signaling pathway via death domain receptors"/>
    <property type="evidence" value="ECO:0007669"/>
    <property type="project" value="TreeGrafter"/>
</dbReference>
<name>A0A9Q0DA08_9TELE</name>
<feature type="region of interest" description="Disordered" evidence="2">
    <location>
        <begin position="183"/>
        <end position="251"/>
    </location>
</feature>
<dbReference type="AlphaFoldDB" id="A0A9Q0DA08"/>
<dbReference type="SUPFAM" id="SSF47986">
    <property type="entry name" value="DEATH domain"/>
    <property type="match status" value="1"/>
</dbReference>
<comment type="subcellular location">
    <subcellularLocation>
        <location evidence="1">Nucleus</location>
        <location evidence="1">Nucleolus</location>
    </subcellularLocation>
</comment>
<evidence type="ECO:0000313" key="4">
    <source>
        <dbReference type="EMBL" id="KAJ3583175.1"/>
    </source>
</evidence>
<gene>
    <name evidence="4" type="ORF">NHX12_034385</name>
</gene>
<dbReference type="InterPro" id="IPR011029">
    <property type="entry name" value="DEATH-like_dom_sf"/>
</dbReference>
<organism evidence="4 5">
    <name type="scientific">Muraenolepis orangiensis</name>
    <name type="common">Patagonian moray cod</name>
    <dbReference type="NCBI Taxonomy" id="630683"/>
    <lineage>
        <taxon>Eukaryota</taxon>
        <taxon>Metazoa</taxon>
        <taxon>Chordata</taxon>
        <taxon>Craniata</taxon>
        <taxon>Vertebrata</taxon>
        <taxon>Euteleostomi</taxon>
        <taxon>Actinopterygii</taxon>
        <taxon>Neopterygii</taxon>
        <taxon>Teleostei</taxon>
        <taxon>Neoteleostei</taxon>
        <taxon>Acanthomorphata</taxon>
        <taxon>Zeiogadaria</taxon>
        <taxon>Gadariae</taxon>
        <taxon>Gadiformes</taxon>
        <taxon>Muraenolepidoidei</taxon>
        <taxon>Muraenolepididae</taxon>
        <taxon>Muraenolepis</taxon>
    </lineage>
</organism>
<comment type="caution">
    <text evidence="4">The sequence shown here is derived from an EMBL/GenBank/DDBJ whole genome shotgun (WGS) entry which is preliminary data.</text>
</comment>
<dbReference type="PANTHER" id="PTHR15205:SF1">
    <property type="entry name" value="DNA-BINDING DEATH EFFECTOR DOMAIN-CONTAINING PROTEIN 2"/>
    <property type="match status" value="1"/>
</dbReference>
<dbReference type="GO" id="GO:0042981">
    <property type="term" value="P:regulation of apoptotic process"/>
    <property type="evidence" value="ECO:0007669"/>
    <property type="project" value="InterPro"/>
</dbReference>
<reference evidence="4" key="1">
    <citation type="submission" date="2022-07" db="EMBL/GenBank/DDBJ databases">
        <title>Chromosome-level genome of Muraenolepis orangiensis.</title>
        <authorList>
            <person name="Kim J."/>
        </authorList>
    </citation>
    <scope>NUCLEOTIDE SEQUENCE</scope>
    <source>
        <strain evidence="4">KU_S4_2022</strain>
        <tissue evidence="4">Muscle</tissue>
    </source>
</reference>
<feature type="compositionally biased region" description="Low complexity" evidence="2">
    <location>
        <begin position="80"/>
        <end position="107"/>
    </location>
</feature>
<evidence type="ECO:0000256" key="1">
    <source>
        <dbReference type="ARBA" id="ARBA00004604"/>
    </source>
</evidence>
<protein>
    <recommendedName>
        <fullName evidence="3">DED domain-containing protein</fullName>
    </recommendedName>
</protein>
<proteinExistence type="predicted"/>
<feature type="region of interest" description="Disordered" evidence="2">
    <location>
        <begin position="69"/>
        <end position="117"/>
    </location>
</feature>